<dbReference type="EMBL" id="CM010719">
    <property type="protein sequence ID" value="RZC62513.1"/>
    <property type="molecule type" value="Genomic_DNA"/>
</dbReference>
<dbReference type="Gramene" id="RZC62513">
    <property type="protein sequence ID" value="RZC62513"/>
    <property type="gene ID" value="C5167_024287"/>
</dbReference>
<keyword evidence="2" id="KW-1185">Reference proteome</keyword>
<name>A0A4Y7JN46_PAPSO</name>
<dbReference type="AlphaFoldDB" id="A0A4Y7JN46"/>
<proteinExistence type="predicted"/>
<accession>A0A4Y7JN46</accession>
<organism evidence="1 2">
    <name type="scientific">Papaver somniferum</name>
    <name type="common">Opium poppy</name>
    <dbReference type="NCBI Taxonomy" id="3469"/>
    <lineage>
        <taxon>Eukaryota</taxon>
        <taxon>Viridiplantae</taxon>
        <taxon>Streptophyta</taxon>
        <taxon>Embryophyta</taxon>
        <taxon>Tracheophyta</taxon>
        <taxon>Spermatophyta</taxon>
        <taxon>Magnoliopsida</taxon>
        <taxon>Ranunculales</taxon>
        <taxon>Papaveraceae</taxon>
        <taxon>Papaveroideae</taxon>
        <taxon>Papaver</taxon>
    </lineage>
</organism>
<sequence length="175" mass="20188">MSLDPDEYADLCADTRQDPDFETRRLIVESPTAKAKRIEALRARCAGLIHKSEVFLHLTDEKSHSLKMRQAKLKRQRDRAAARLALEKLEKSIQVYDPLAAMREYEMLISCNAPYRKLDWHQFLQSSERDMNSAVSCVTDAIQQSEGVGSEWTLMSISSRSKMLRVQRESKERRG</sequence>
<evidence type="ECO:0000313" key="1">
    <source>
        <dbReference type="EMBL" id="RZC62513.1"/>
    </source>
</evidence>
<gene>
    <name evidence="1" type="ORF">C5167_024287</name>
</gene>
<dbReference type="Proteomes" id="UP000316621">
    <property type="component" value="Chromosome 5"/>
</dbReference>
<reference evidence="1 2" key="1">
    <citation type="journal article" date="2018" name="Science">
        <title>The opium poppy genome and morphinan production.</title>
        <authorList>
            <person name="Guo L."/>
            <person name="Winzer T."/>
            <person name="Yang X."/>
            <person name="Li Y."/>
            <person name="Ning Z."/>
            <person name="He Z."/>
            <person name="Teodor R."/>
            <person name="Lu Y."/>
            <person name="Bowser T.A."/>
            <person name="Graham I.A."/>
            <person name="Ye K."/>
        </authorList>
    </citation>
    <scope>NUCLEOTIDE SEQUENCE [LARGE SCALE GENOMIC DNA]</scope>
    <source>
        <strain evidence="2">cv. HN1</strain>
        <tissue evidence="1">Leaves</tissue>
    </source>
</reference>
<evidence type="ECO:0000313" key="2">
    <source>
        <dbReference type="Proteomes" id="UP000316621"/>
    </source>
</evidence>
<protein>
    <submittedName>
        <fullName evidence="1">Uncharacterized protein</fullName>
    </submittedName>
</protein>